<keyword evidence="2 4" id="KW-0863">Zinc-finger</keyword>
<dbReference type="Proteomes" id="UP000228380">
    <property type="component" value="Chromosome 8"/>
</dbReference>
<feature type="compositionally biased region" description="Polar residues" evidence="5">
    <location>
        <begin position="156"/>
        <end position="166"/>
    </location>
</feature>
<evidence type="ECO:0000256" key="2">
    <source>
        <dbReference type="ARBA" id="ARBA00022771"/>
    </source>
</evidence>
<keyword evidence="1" id="KW-0479">Metal-binding</keyword>
<name>A0A8B9AI88_PHODC</name>
<evidence type="ECO:0000259" key="6">
    <source>
        <dbReference type="PROSITE" id="PS50089"/>
    </source>
</evidence>
<dbReference type="GO" id="GO:0004842">
    <property type="term" value="F:ubiquitin-protein transferase activity"/>
    <property type="evidence" value="ECO:0007669"/>
    <property type="project" value="InterPro"/>
</dbReference>
<reference evidence="7" key="1">
    <citation type="journal article" date="2019" name="Nat. Commun.">
        <title>Genome-wide association mapping of date palm fruit traits.</title>
        <authorList>
            <person name="Hazzouri K.M."/>
            <person name="Gros-Balthazard M."/>
            <person name="Flowers J.M."/>
            <person name="Copetti D."/>
            <person name="Lemansour A."/>
            <person name="Lebrun M."/>
            <person name="Masmoudi K."/>
            <person name="Ferrand S."/>
            <person name="Dhar M.I."/>
            <person name="Fresquez Z.A."/>
            <person name="Rosas U."/>
            <person name="Zhang J."/>
            <person name="Talag J."/>
            <person name="Lee S."/>
            <person name="Kudrna D."/>
            <person name="Powell R.F."/>
            <person name="Leitch I.J."/>
            <person name="Krueger R.R."/>
            <person name="Wing R.A."/>
            <person name="Amiri K.M.A."/>
            <person name="Purugganan M.D."/>
        </authorList>
    </citation>
    <scope>NUCLEOTIDE SEQUENCE [LARGE SCALE GENOMIC DNA]</scope>
    <source>
        <strain evidence="7">cv. Khalas</strain>
    </source>
</reference>
<dbReference type="Pfam" id="PF13923">
    <property type="entry name" value="zf-C3HC4_2"/>
    <property type="match status" value="1"/>
</dbReference>
<protein>
    <submittedName>
        <fullName evidence="8">E3 ubiquitin protein ligase DRIP2-like</fullName>
    </submittedName>
</protein>
<dbReference type="PANTHER" id="PTHR46293">
    <property type="entry name" value="E3 UBIQUITIN PROTEIN LIGASE DRIP1"/>
    <property type="match status" value="1"/>
</dbReference>
<dbReference type="PROSITE" id="PS50089">
    <property type="entry name" value="ZF_RING_2"/>
    <property type="match status" value="1"/>
</dbReference>
<keyword evidence="7" id="KW-1185">Reference proteome</keyword>
<dbReference type="GeneID" id="103716585"/>
<evidence type="ECO:0000313" key="7">
    <source>
        <dbReference type="Proteomes" id="UP000228380"/>
    </source>
</evidence>
<dbReference type="OrthoDB" id="1305878at2759"/>
<sequence length="290" mass="32434">MASTALEMGVLKIRRDLLEACMTCQICHKLVTDATAISECLHIFCKKCIFEKLADEEVSHCPVCNIDLGCNPFEKLRPDHNIQEIREKIFPSKKEKEDAGTLEVPSVPLPVRRKKRSLCSLVAETPRVASHGEVQAESSNSFATRRKTTQTRRQNNSDAESSIQASNEDRENEESYLDRPEQRTPVVEADQVSGPDTEVTISSVVARAQRLEGASQRRRELGTSAKEQLNQYCFSLVAAADLEEGSSLYQSPARYLRLTDGNLPVSSIQKYLARKLHIANESEVSFQFSS</sequence>
<dbReference type="InterPro" id="IPR017907">
    <property type="entry name" value="Znf_RING_CS"/>
</dbReference>
<feature type="region of interest" description="Disordered" evidence="5">
    <location>
        <begin position="130"/>
        <end position="195"/>
    </location>
</feature>
<evidence type="ECO:0000313" key="8">
    <source>
        <dbReference type="RefSeq" id="XP_038985502.1"/>
    </source>
</evidence>
<dbReference type="InterPro" id="IPR044807">
    <property type="entry name" value="DRIP1-like"/>
</dbReference>
<dbReference type="InterPro" id="IPR001841">
    <property type="entry name" value="Znf_RING"/>
</dbReference>
<organism evidence="7 8">
    <name type="scientific">Phoenix dactylifera</name>
    <name type="common">Date palm</name>
    <dbReference type="NCBI Taxonomy" id="42345"/>
    <lineage>
        <taxon>Eukaryota</taxon>
        <taxon>Viridiplantae</taxon>
        <taxon>Streptophyta</taxon>
        <taxon>Embryophyta</taxon>
        <taxon>Tracheophyta</taxon>
        <taxon>Spermatophyta</taxon>
        <taxon>Magnoliopsida</taxon>
        <taxon>Liliopsida</taxon>
        <taxon>Arecaceae</taxon>
        <taxon>Coryphoideae</taxon>
        <taxon>Phoeniceae</taxon>
        <taxon>Phoenix</taxon>
    </lineage>
</organism>
<keyword evidence="3" id="KW-0862">Zinc</keyword>
<dbReference type="Gene3D" id="3.30.40.10">
    <property type="entry name" value="Zinc/RING finger domain, C3HC4 (zinc finger)"/>
    <property type="match status" value="1"/>
</dbReference>
<evidence type="ECO:0000256" key="5">
    <source>
        <dbReference type="SAM" id="MobiDB-lite"/>
    </source>
</evidence>
<dbReference type="SUPFAM" id="SSF57850">
    <property type="entry name" value="RING/U-box"/>
    <property type="match status" value="1"/>
</dbReference>
<evidence type="ECO:0000256" key="1">
    <source>
        <dbReference type="ARBA" id="ARBA00022723"/>
    </source>
</evidence>
<dbReference type="PROSITE" id="PS00518">
    <property type="entry name" value="ZF_RING_1"/>
    <property type="match status" value="1"/>
</dbReference>
<gene>
    <name evidence="8" type="primary">LOC103716585</name>
</gene>
<dbReference type="RefSeq" id="XP_038985502.1">
    <property type="nucleotide sequence ID" value="XM_039129574.1"/>
</dbReference>
<dbReference type="GO" id="GO:0008270">
    <property type="term" value="F:zinc ion binding"/>
    <property type="evidence" value="ECO:0007669"/>
    <property type="project" value="UniProtKB-KW"/>
</dbReference>
<dbReference type="AlphaFoldDB" id="A0A8B9AI88"/>
<dbReference type="InterPro" id="IPR013083">
    <property type="entry name" value="Znf_RING/FYVE/PHD"/>
</dbReference>
<dbReference type="SMART" id="SM00184">
    <property type="entry name" value="RING"/>
    <property type="match status" value="1"/>
</dbReference>
<dbReference type="KEGG" id="pda:103716585"/>
<dbReference type="PANTHER" id="PTHR46293:SF1">
    <property type="entry name" value="OS03G0632800 PROTEIN"/>
    <property type="match status" value="1"/>
</dbReference>
<proteinExistence type="predicted"/>
<accession>A0A8B9AI88</accession>
<feature type="domain" description="RING-type" evidence="6">
    <location>
        <begin position="24"/>
        <end position="65"/>
    </location>
</feature>
<evidence type="ECO:0000256" key="3">
    <source>
        <dbReference type="ARBA" id="ARBA00022833"/>
    </source>
</evidence>
<evidence type="ECO:0000256" key="4">
    <source>
        <dbReference type="PROSITE-ProRule" id="PRU00175"/>
    </source>
</evidence>
<reference evidence="8" key="2">
    <citation type="submission" date="2025-08" db="UniProtKB">
        <authorList>
            <consortium name="RefSeq"/>
        </authorList>
    </citation>
    <scope>IDENTIFICATION</scope>
    <source>
        <tissue evidence="8">Young leaves</tissue>
    </source>
</reference>